<dbReference type="PRINTS" id="PR00132">
    <property type="entry name" value="GLHYDRLASE2"/>
</dbReference>
<evidence type="ECO:0000259" key="8">
    <source>
        <dbReference type="Pfam" id="PF18565"/>
    </source>
</evidence>
<dbReference type="Pfam" id="PF02836">
    <property type="entry name" value="Glyco_hydro_2_C"/>
    <property type="match status" value="1"/>
</dbReference>
<dbReference type="InterPro" id="IPR051913">
    <property type="entry name" value="GH2_Domain-Containing"/>
</dbReference>
<dbReference type="OrthoDB" id="408532at2759"/>
<feature type="domain" description="Glycoside hydrolase family 2 catalytic" evidence="6">
    <location>
        <begin position="310"/>
        <end position="516"/>
    </location>
</feature>
<evidence type="ECO:0000259" key="6">
    <source>
        <dbReference type="Pfam" id="PF02836"/>
    </source>
</evidence>
<sequence>MALYTVIACLLSFFVASSVQFQPNNHKYRNVTDFNAGWLFHYGDASNAQSTTLSDQSWRALSVPHDWAIEGPNPPQSPFDSKAPTTGRGAYAPSGIGWYRKHFSVSDSTQKIYIEFDGVMDNASVYVNGKLIGTHPYGYTSFRYDITSAVSFSGDNVLAVKTDTSVQPGERFYTGAGIYRSVRLIATHPVHVDQYGLYVNTRNVTSSGATVRAQTTILNSGSSAASVSVSGVLSGPDGAAVAPVTASAQSVPAGGRVTFNLEVPVSSPKLWDLENPNLYSLAATVILDGTPIDDETTTLGIRSITFSADTGMSLNGKNVKFKGVCVHQDYHGLGMAAPKRAMQRRLAQLKVLGVNSIRTSHEPTSPDFLDLTDRMGFLVLDEFFDVWTQHKYKDVGDYAEFFNQNAQSPTGTPPVPGASGAVPWYQVDVTSTVSRDRNHPSVALYSTGNEIHDSINTRTPLLKRMKEIVNALDPGRLVTQALLQPSTAGDITGATRTIVDVFGANYRQSEVLQAMKMSPARAGLITEDTTGTGEWDAVKNNAGLTGLFLWTGVDYLGEADGQWPTVGSTPGLVDSMGDVKSLGYAWQKVWGAPATSPPATGTTASKIVLTSEQKSVSTDVDDIAYIKATVSDASGKLVTGSSAAITFSITGPGVIVAVDSGSQGAESFRGTQRKAYKGIAYALVRATGQGTISIKATASGLTEGSASLSGTTAAFVL</sequence>
<dbReference type="Pfam" id="PF02837">
    <property type="entry name" value="Glyco_hydro_2_N"/>
    <property type="match status" value="1"/>
</dbReference>
<dbReference type="InterPro" id="IPR006101">
    <property type="entry name" value="Glyco_hydro_2"/>
</dbReference>
<dbReference type="InterPro" id="IPR036156">
    <property type="entry name" value="Beta-gal/glucu_dom_sf"/>
</dbReference>
<dbReference type="Proteomes" id="UP000813461">
    <property type="component" value="Unassembled WGS sequence"/>
</dbReference>
<name>A0A8K0R395_9PLEO</name>
<comment type="caution">
    <text evidence="9">The sequence shown here is derived from an EMBL/GenBank/DDBJ whole genome shotgun (WGS) entry which is preliminary data.</text>
</comment>
<dbReference type="Gene3D" id="2.60.120.260">
    <property type="entry name" value="Galactose-binding domain-like"/>
    <property type="match status" value="1"/>
</dbReference>
<comment type="similarity">
    <text evidence="1">Belongs to the glycosyl hydrolase 2 family.</text>
</comment>
<dbReference type="PANTHER" id="PTHR42732:SF1">
    <property type="entry name" value="BETA-MANNOSIDASE"/>
    <property type="match status" value="1"/>
</dbReference>
<dbReference type="Pfam" id="PF18565">
    <property type="entry name" value="Glyco_hydro2_C5"/>
    <property type="match status" value="1"/>
</dbReference>
<dbReference type="InterPro" id="IPR013783">
    <property type="entry name" value="Ig-like_fold"/>
</dbReference>
<dbReference type="Gene3D" id="2.60.40.10">
    <property type="entry name" value="Immunoglobulins"/>
    <property type="match status" value="2"/>
</dbReference>
<organism evidence="9 10">
    <name type="scientific">Paraphoma chrysanthemicola</name>
    <dbReference type="NCBI Taxonomy" id="798071"/>
    <lineage>
        <taxon>Eukaryota</taxon>
        <taxon>Fungi</taxon>
        <taxon>Dikarya</taxon>
        <taxon>Ascomycota</taxon>
        <taxon>Pezizomycotina</taxon>
        <taxon>Dothideomycetes</taxon>
        <taxon>Pleosporomycetidae</taxon>
        <taxon>Pleosporales</taxon>
        <taxon>Pleosporineae</taxon>
        <taxon>Phaeosphaeriaceae</taxon>
        <taxon>Paraphoma</taxon>
    </lineage>
</organism>
<keyword evidence="2 9" id="KW-0378">Hydrolase</keyword>
<dbReference type="EMBL" id="JAGMVJ010000013">
    <property type="protein sequence ID" value="KAH7083558.1"/>
    <property type="molecule type" value="Genomic_DNA"/>
</dbReference>
<feature type="chain" id="PRO_5035478538" evidence="4">
    <location>
        <begin position="22"/>
        <end position="717"/>
    </location>
</feature>
<dbReference type="Gene3D" id="3.20.20.80">
    <property type="entry name" value="Glycosidases"/>
    <property type="match status" value="1"/>
</dbReference>
<evidence type="ECO:0000256" key="1">
    <source>
        <dbReference type="ARBA" id="ARBA00007401"/>
    </source>
</evidence>
<gene>
    <name evidence="9" type="ORF">FB567DRAFT_604560</name>
</gene>
<dbReference type="InterPro" id="IPR006104">
    <property type="entry name" value="Glyco_hydro_2_N"/>
</dbReference>
<dbReference type="PANTHER" id="PTHR42732">
    <property type="entry name" value="BETA-GALACTOSIDASE"/>
    <property type="match status" value="1"/>
</dbReference>
<keyword evidence="3" id="KW-0326">Glycosidase</keyword>
<dbReference type="SUPFAM" id="SSF49785">
    <property type="entry name" value="Galactose-binding domain-like"/>
    <property type="match status" value="1"/>
</dbReference>
<keyword evidence="10" id="KW-1185">Reference proteome</keyword>
<protein>
    <submittedName>
        <fullName evidence="9">Glycoside hydrolase</fullName>
    </submittedName>
</protein>
<feature type="domain" description="Glycoside hydrolase family 2" evidence="8">
    <location>
        <begin position="607"/>
        <end position="705"/>
    </location>
</feature>
<evidence type="ECO:0000256" key="4">
    <source>
        <dbReference type="SAM" id="SignalP"/>
    </source>
</evidence>
<feature type="signal peptide" evidence="4">
    <location>
        <begin position="1"/>
        <end position="21"/>
    </location>
</feature>
<dbReference type="SUPFAM" id="SSF49303">
    <property type="entry name" value="beta-Galactosidase/glucuronidase domain"/>
    <property type="match status" value="1"/>
</dbReference>
<evidence type="ECO:0000313" key="9">
    <source>
        <dbReference type="EMBL" id="KAH7083558.1"/>
    </source>
</evidence>
<dbReference type="AlphaFoldDB" id="A0A8K0R395"/>
<dbReference type="Pfam" id="PF00703">
    <property type="entry name" value="Glyco_hydro_2"/>
    <property type="match status" value="1"/>
</dbReference>
<dbReference type="InterPro" id="IPR006103">
    <property type="entry name" value="Glyco_hydro_2_cat"/>
</dbReference>
<dbReference type="GO" id="GO:0004553">
    <property type="term" value="F:hydrolase activity, hydrolyzing O-glycosyl compounds"/>
    <property type="evidence" value="ECO:0007669"/>
    <property type="project" value="InterPro"/>
</dbReference>
<feature type="domain" description="Glycosyl hydrolases family 2 sugar binding" evidence="7">
    <location>
        <begin position="35"/>
        <end position="186"/>
    </location>
</feature>
<accession>A0A8K0R395</accession>
<dbReference type="GO" id="GO:0005975">
    <property type="term" value="P:carbohydrate metabolic process"/>
    <property type="evidence" value="ECO:0007669"/>
    <property type="project" value="InterPro"/>
</dbReference>
<dbReference type="InterPro" id="IPR017853">
    <property type="entry name" value="GH"/>
</dbReference>
<feature type="domain" description="Glycoside hydrolase family 2 immunoglobulin-like beta-sandwich" evidence="5">
    <location>
        <begin position="191"/>
        <end position="302"/>
    </location>
</feature>
<dbReference type="SUPFAM" id="SSF51445">
    <property type="entry name" value="(Trans)glycosidases"/>
    <property type="match status" value="1"/>
</dbReference>
<evidence type="ECO:0000313" key="10">
    <source>
        <dbReference type="Proteomes" id="UP000813461"/>
    </source>
</evidence>
<evidence type="ECO:0000256" key="3">
    <source>
        <dbReference type="ARBA" id="ARBA00023295"/>
    </source>
</evidence>
<reference evidence="9" key="1">
    <citation type="journal article" date="2021" name="Nat. Commun.">
        <title>Genetic determinants of endophytism in the Arabidopsis root mycobiome.</title>
        <authorList>
            <person name="Mesny F."/>
            <person name="Miyauchi S."/>
            <person name="Thiergart T."/>
            <person name="Pickel B."/>
            <person name="Atanasova L."/>
            <person name="Karlsson M."/>
            <person name="Huettel B."/>
            <person name="Barry K.W."/>
            <person name="Haridas S."/>
            <person name="Chen C."/>
            <person name="Bauer D."/>
            <person name="Andreopoulos W."/>
            <person name="Pangilinan J."/>
            <person name="LaButti K."/>
            <person name="Riley R."/>
            <person name="Lipzen A."/>
            <person name="Clum A."/>
            <person name="Drula E."/>
            <person name="Henrissat B."/>
            <person name="Kohler A."/>
            <person name="Grigoriev I.V."/>
            <person name="Martin F.M."/>
            <person name="Hacquard S."/>
        </authorList>
    </citation>
    <scope>NUCLEOTIDE SEQUENCE</scope>
    <source>
        <strain evidence="9">MPI-SDFR-AT-0120</strain>
    </source>
</reference>
<dbReference type="InterPro" id="IPR008979">
    <property type="entry name" value="Galactose-bd-like_sf"/>
</dbReference>
<evidence type="ECO:0000256" key="2">
    <source>
        <dbReference type="ARBA" id="ARBA00022801"/>
    </source>
</evidence>
<keyword evidence="4" id="KW-0732">Signal</keyword>
<dbReference type="InterPro" id="IPR006102">
    <property type="entry name" value="Ig-like_GH2"/>
</dbReference>
<evidence type="ECO:0000259" key="5">
    <source>
        <dbReference type="Pfam" id="PF00703"/>
    </source>
</evidence>
<dbReference type="InterPro" id="IPR040605">
    <property type="entry name" value="Glyco_hydro2_dom5"/>
</dbReference>
<proteinExistence type="inferred from homology"/>
<evidence type="ECO:0000259" key="7">
    <source>
        <dbReference type="Pfam" id="PF02837"/>
    </source>
</evidence>